<proteinExistence type="predicted"/>
<organism evidence="1 2">
    <name type="scientific">Perigonia lusca single nucleopolyhedrovirus</name>
    <dbReference type="NCBI Taxonomy" id="1675865"/>
    <lineage>
        <taxon>Viruses</taxon>
        <taxon>Viruses incertae sedis</taxon>
        <taxon>Naldaviricetes</taxon>
        <taxon>Lefavirales</taxon>
        <taxon>Baculoviridae</taxon>
        <taxon>Alphabaculovirus</taxon>
        <taxon>Alphabaculovirus peluscae</taxon>
        <taxon>Perigonia lusca nucleopolyhedrovirus</taxon>
    </lineage>
</organism>
<name>A0A0M3WP77_9ABAC</name>
<protein>
    <submittedName>
        <fullName evidence="1">ODV-E25</fullName>
    </submittedName>
</protein>
<dbReference type="Pfam" id="PF05274">
    <property type="entry name" value="Baculo_E25"/>
    <property type="match status" value="1"/>
</dbReference>
<accession>A0A0M3WP77</accession>
<evidence type="ECO:0000313" key="2">
    <source>
        <dbReference type="Proteomes" id="UP000204667"/>
    </source>
</evidence>
<gene>
    <name evidence="1" type="primary">odv-e25</name>
</gene>
<dbReference type="InterPro" id="IPR007938">
    <property type="entry name" value="Baculo_ODV-E25"/>
</dbReference>
<dbReference type="RefSeq" id="YP_009165683.1">
    <property type="nucleotide sequence ID" value="NC_027923.1"/>
</dbReference>
<keyword evidence="2" id="KW-1185">Reference proteome</keyword>
<dbReference type="EMBL" id="KM596836">
    <property type="protein sequence ID" value="AKN80586.1"/>
    <property type="molecule type" value="Genomic_DNA"/>
</dbReference>
<dbReference type="GO" id="GO:0019031">
    <property type="term" value="C:viral envelope"/>
    <property type="evidence" value="ECO:0007669"/>
    <property type="project" value="InterPro"/>
</dbReference>
<dbReference type="GeneID" id="26040016"/>
<dbReference type="KEGG" id="vg:26040016"/>
<dbReference type="OrthoDB" id="10196at10239"/>
<dbReference type="Proteomes" id="UP000204667">
    <property type="component" value="Segment"/>
</dbReference>
<sequence length="231" mass="25727">MIGVIVLILIVLVVLYFLSINNKLNFNSLNDSSPSLGQSSESVQINPTTGQYSVKLNSNPRIKSMRVLHGDNKISKVYVAERALTYNEVIDEGNRSLGTNCVFIGTLSDSVSVTNASAPASNTATATTSANRITPNFEIKQFKNMFIIFKNLEASKIKENINMVRYESEGMVYCLIDANTSTVPDLRDVSYPIVVYTTNTNVQLKLKEWDYAQINDSATTFIKNEKSFRLQ</sequence>
<reference evidence="1 2" key="1">
    <citation type="journal article" date="2016" name="Sci. Rep.">
        <title>Genome sequence of Perigonia lusca single nucleopolyhedrovirus: insights into the evolution of a nucleotide metabolism enzyme in the family Baculoviridae.</title>
        <authorList>
            <person name="Ardisson-Araujo D.M."/>
            <person name="Lima R.N."/>
            <person name="Melo F.L."/>
            <person name="Clem R.J."/>
            <person name="Huang N."/>
            <person name="Bao S.N."/>
            <person name="Sosa-Gomez D.R."/>
            <person name="Ribeiro B.M."/>
        </authorList>
    </citation>
    <scope>NUCLEOTIDE SEQUENCE [LARGE SCALE GENOMIC DNA]</scope>
</reference>
<evidence type="ECO:0000313" key="1">
    <source>
        <dbReference type="EMBL" id="AKN80586.1"/>
    </source>
</evidence>